<name>A0A1P8RIM5_9EURY</name>
<reference evidence="2 3" key="1">
    <citation type="submission" date="2017-01" db="EMBL/GenBank/DDBJ databases">
        <title>Complete genome sequence of Haloterrigena daqingensis type strain (JX313T).</title>
        <authorList>
            <person name="Shuang W."/>
        </authorList>
    </citation>
    <scope>NUCLEOTIDE SEQUENCE [LARGE SCALE GENOMIC DNA]</scope>
    <source>
        <strain evidence="3">JX313</strain>
        <plasmid evidence="3">Plasmid unnamed2</plasmid>
    </source>
</reference>
<organism evidence="2 3">
    <name type="scientific">Natronorubrum daqingense</name>
    <dbReference type="NCBI Taxonomy" id="588898"/>
    <lineage>
        <taxon>Archaea</taxon>
        <taxon>Methanobacteriati</taxon>
        <taxon>Methanobacteriota</taxon>
        <taxon>Stenosarchaea group</taxon>
        <taxon>Halobacteria</taxon>
        <taxon>Halobacteriales</taxon>
        <taxon>Natrialbaceae</taxon>
        <taxon>Natronorubrum</taxon>
    </lineage>
</organism>
<evidence type="ECO:0000313" key="3">
    <source>
        <dbReference type="Proteomes" id="UP000187321"/>
    </source>
</evidence>
<sequence>MPFLNPLTTKQQARKSANSANDTRQSKRVVKSLTQAKCPTGATQWHQQAITQIRVQSLMAILAETATEAFNIHS</sequence>
<feature type="compositionally biased region" description="Polar residues" evidence="1">
    <location>
        <begin position="1"/>
        <end position="23"/>
    </location>
</feature>
<feature type="region of interest" description="Disordered" evidence="1">
    <location>
        <begin position="1"/>
        <end position="29"/>
    </location>
</feature>
<proteinExistence type="predicted"/>
<dbReference type="Proteomes" id="UP000187321">
    <property type="component" value="Plasmid unnamed2"/>
</dbReference>
<protein>
    <submittedName>
        <fullName evidence="2">Uncharacterized protein</fullName>
    </submittedName>
</protein>
<evidence type="ECO:0000313" key="2">
    <source>
        <dbReference type="EMBL" id="APX98501.1"/>
    </source>
</evidence>
<gene>
    <name evidence="2" type="ORF">BB347_17450</name>
</gene>
<dbReference type="AlphaFoldDB" id="A0A1P8RIM5"/>
<geneLocation type="plasmid" evidence="2">
    <name>unnamed2</name>
</geneLocation>
<dbReference type="KEGG" id="hda:BB347_17450"/>
<evidence type="ECO:0000256" key="1">
    <source>
        <dbReference type="SAM" id="MobiDB-lite"/>
    </source>
</evidence>
<accession>A0A1P8RIM5</accession>
<keyword evidence="2" id="KW-0614">Plasmid</keyword>
<dbReference type="EMBL" id="CP019329">
    <property type="protein sequence ID" value="APX98501.1"/>
    <property type="molecule type" value="Genomic_DNA"/>
</dbReference>